<dbReference type="Proteomes" id="UP000005627">
    <property type="component" value="Chromosome 7"/>
</dbReference>
<comment type="subunit">
    <text evidence="2">Interacts with coenzyme Q.</text>
</comment>
<dbReference type="OrthoDB" id="292693at2759"/>
<dbReference type="GO" id="GO:0045333">
    <property type="term" value="P:cellular respiration"/>
    <property type="evidence" value="ECO:0007669"/>
    <property type="project" value="InterPro"/>
</dbReference>
<dbReference type="GeneID" id="11505173"/>
<dbReference type="SUPFAM" id="SSF55961">
    <property type="entry name" value="Bet v1-like"/>
    <property type="match status" value="1"/>
</dbReference>
<dbReference type="AlphaFoldDB" id="G8ZY33"/>
<dbReference type="CDD" id="cd07813">
    <property type="entry name" value="COQ10p_like"/>
    <property type="match status" value="1"/>
</dbReference>
<evidence type="ECO:0000313" key="6">
    <source>
        <dbReference type="Proteomes" id="UP000005627"/>
    </source>
</evidence>
<protein>
    <recommendedName>
        <fullName evidence="4">Coenzyme Q-binding protein COQ10 START domain-containing protein</fullName>
    </recommendedName>
</protein>
<dbReference type="GO" id="GO:0048039">
    <property type="term" value="F:ubiquinone binding"/>
    <property type="evidence" value="ECO:0007669"/>
    <property type="project" value="EnsemblFungi"/>
</dbReference>
<gene>
    <name evidence="5" type="primary">TDEL0G04330</name>
    <name evidence="5" type="ORF">TDEL_0G04330</name>
</gene>
<dbReference type="eggNOG" id="KOG3177">
    <property type="taxonomic scope" value="Eukaryota"/>
</dbReference>
<dbReference type="PANTHER" id="PTHR12901:SF10">
    <property type="entry name" value="COENZYME Q-BINDING PROTEIN COQ10, MITOCHONDRIAL"/>
    <property type="match status" value="1"/>
</dbReference>
<dbReference type="RefSeq" id="XP_003683011.1">
    <property type="nucleotide sequence ID" value="XM_003682963.1"/>
</dbReference>
<evidence type="ECO:0000313" key="5">
    <source>
        <dbReference type="EMBL" id="CCE93800.1"/>
    </source>
</evidence>
<dbReference type="HOGENOM" id="CLU_079653_1_2_1"/>
<evidence type="ECO:0000256" key="3">
    <source>
        <dbReference type="ARBA" id="ARBA00024947"/>
    </source>
</evidence>
<accession>G8ZY33</accession>
<dbReference type="STRING" id="1076872.G8ZY33"/>
<organism evidence="5 6">
    <name type="scientific">Torulaspora delbrueckii</name>
    <name type="common">Yeast</name>
    <name type="synonym">Candida colliculosa</name>
    <dbReference type="NCBI Taxonomy" id="4950"/>
    <lineage>
        <taxon>Eukaryota</taxon>
        <taxon>Fungi</taxon>
        <taxon>Dikarya</taxon>
        <taxon>Ascomycota</taxon>
        <taxon>Saccharomycotina</taxon>
        <taxon>Saccharomycetes</taxon>
        <taxon>Saccharomycetales</taxon>
        <taxon>Saccharomycetaceae</taxon>
        <taxon>Torulaspora</taxon>
    </lineage>
</organism>
<dbReference type="GO" id="GO:0006744">
    <property type="term" value="P:ubiquinone biosynthetic process"/>
    <property type="evidence" value="ECO:0007669"/>
    <property type="project" value="EnsemblFungi"/>
</dbReference>
<dbReference type="PANTHER" id="PTHR12901">
    <property type="entry name" value="SPERM PROTEIN HOMOLOG"/>
    <property type="match status" value="1"/>
</dbReference>
<dbReference type="Pfam" id="PF03364">
    <property type="entry name" value="Polyketide_cyc"/>
    <property type="match status" value="1"/>
</dbReference>
<sequence>MSFYLWKSVKLHSRANWLLQGSFHSRTLLGWTSHTSDKPQNFTLTKTINATPSQVYDVVSEVSKYHEFIPYCIESFVNERNQVDNRPTEAGLRVGFRQYDERYTCKIKCEEKANEEFIVQADSISHTLFQDLSTRWIIRAHPQRHNATQAELLLRFKFRSRLYNSVSSIFGKSVTELVMKAFEKRVFELRKRSLKAATNASNM</sequence>
<dbReference type="KEGG" id="tdl:TDEL_0G04330"/>
<evidence type="ECO:0000256" key="1">
    <source>
        <dbReference type="ARBA" id="ARBA00006885"/>
    </source>
</evidence>
<dbReference type="GO" id="GO:0140104">
    <property type="term" value="F:molecular carrier activity"/>
    <property type="evidence" value="ECO:0007669"/>
    <property type="project" value="EnsemblFungi"/>
</dbReference>
<evidence type="ECO:0000256" key="2">
    <source>
        <dbReference type="ARBA" id="ARBA00011814"/>
    </source>
</evidence>
<keyword evidence="6" id="KW-1185">Reference proteome</keyword>
<reference evidence="5 6" key="1">
    <citation type="journal article" date="2011" name="Proc. Natl. Acad. Sci. U.S.A.">
        <title>Evolutionary erosion of yeast sex chromosomes by mating-type switching accidents.</title>
        <authorList>
            <person name="Gordon J.L."/>
            <person name="Armisen D."/>
            <person name="Proux-Wera E."/>
            <person name="Oheigeartaigh S.S."/>
            <person name="Byrne K.P."/>
            <person name="Wolfe K.H."/>
        </authorList>
    </citation>
    <scope>NUCLEOTIDE SEQUENCE [LARGE SCALE GENOMIC DNA]</scope>
    <source>
        <strain evidence="6">ATCC 10662 / CBS 1146 / NBRC 0425 / NCYC 2629 / NRRL Y-866</strain>
    </source>
</reference>
<comment type="function">
    <text evidence="3">Required for the function of coenzyme Q in the respiratory chain. May serve as a chaperone or may be involved in the transport of Q6 from its site of synthesis to the catalytic sites of the respiratory complexes.</text>
</comment>
<dbReference type="InterPro" id="IPR023393">
    <property type="entry name" value="START-like_dom_sf"/>
</dbReference>
<comment type="similarity">
    <text evidence="1">Belongs to the COQ10 family.</text>
</comment>
<dbReference type="InterPro" id="IPR044996">
    <property type="entry name" value="COQ10-like"/>
</dbReference>
<dbReference type="EMBL" id="HE616748">
    <property type="protein sequence ID" value="CCE93800.1"/>
    <property type="molecule type" value="Genomic_DNA"/>
</dbReference>
<evidence type="ECO:0000259" key="4">
    <source>
        <dbReference type="Pfam" id="PF03364"/>
    </source>
</evidence>
<feature type="domain" description="Coenzyme Q-binding protein COQ10 START" evidence="4">
    <location>
        <begin position="48"/>
        <end position="183"/>
    </location>
</feature>
<dbReference type="Gene3D" id="3.30.530.20">
    <property type="match status" value="1"/>
</dbReference>
<name>G8ZY33_TORDE</name>
<dbReference type="InParanoid" id="G8ZY33"/>
<dbReference type="InterPro" id="IPR005031">
    <property type="entry name" value="COQ10_START"/>
</dbReference>
<dbReference type="GO" id="GO:0005743">
    <property type="term" value="C:mitochondrial inner membrane"/>
    <property type="evidence" value="ECO:0007669"/>
    <property type="project" value="EnsemblFungi"/>
</dbReference>
<dbReference type="FunCoup" id="G8ZY33">
    <property type="interactions" value="152"/>
</dbReference>
<proteinExistence type="inferred from homology"/>